<organism evidence="6 7">
    <name type="scientific">Catenulispora yoronensis</name>
    <dbReference type="NCBI Taxonomy" id="450799"/>
    <lineage>
        <taxon>Bacteria</taxon>
        <taxon>Bacillati</taxon>
        <taxon>Actinomycetota</taxon>
        <taxon>Actinomycetes</taxon>
        <taxon>Catenulisporales</taxon>
        <taxon>Catenulisporaceae</taxon>
        <taxon>Catenulispora</taxon>
    </lineage>
</organism>
<dbReference type="Pfam" id="PF07859">
    <property type="entry name" value="Abhydrolase_3"/>
    <property type="match status" value="1"/>
</dbReference>
<evidence type="ECO:0000259" key="5">
    <source>
        <dbReference type="Pfam" id="PF07859"/>
    </source>
</evidence>
<dbReference type="PANTHER" id="PTHR48081">
    <property type="entry name" value="AB HYDROLASE SUPERFAMILY PROTEIN C4A8.06C"/>
    <property type="match status" value="1"/>
</dbReference>
<evidence type="ECO:0000256" key="3">
    <source>
        <dbReference type="PROSITE-ProRule" id="PRU10038"/>
    </source>
</evidence>
<evidence type="ECO:0000256" key="1">
    <source>
        <dbReference type="ARBA" id="ARBA00010515"/>
    </source>
</evidence>
<dbReference type="InterPro" id="IPR029058">
    <property type="entry name" value="AB_hydrolase_fold"/>
</dbReference>
<accession>A0ABP5GM57</accession>
<comment type="similarity">
    <text evidence="1">Belongs to the 'GDXG' lipolytic enzyme family.</text>
</comment>
<evidence type="ECO:0000313" key="7">
    <source>
        <dbReference type="Proteomes" id="UP001500751"/>
    </source>
</evidence>
<dbReference type="InterPro" id="IPR033140">
    <property type="entry name" value="Lipase_GDXG_put_SER_AS"/>
</dbReference>
<dbReference type="SUPFAM" id="SSF53474">
    <property type="entry name" value="alpha/beta-Hydrolases"/>
    <property type="match status" value="1"/>
</dbReference>
<dbReference type="Proteomes" id="UP001500751">
    <property type="component" value="Unassembled WGS sequence"/>
</dbReference>
<feature type="domain" description="Alpha/beta hydrolase fold-3" evidence="5">
    <location>
        <begin position="70"/>
        <end position="271"/>
    </location>
</feature>
<evidence type="ECO:0000256" key="4">
    <source>
        <dbReference type="SAM" id="MobiDB-lite"/>
    </source>
</evidence>
<feature type="active site" evidence="3">
    <location>
        <position position="144"/>
    </location>
</feature>
<evidence type="ECO:0000256" key="2">
    <source>
        <dbReference type="ARBA" id="ARBA00022801"/>
    </source>
</evidence>
<dbReference type="EMBL" id="BAAAQN010000049">
    <property type="protein sequence ID" value="GAA2050228.1"/>
    <property type="molecule type" value="Genomic_DNA"/>
</dbReference>
<dbReference type="PROSITE" id="PS01173">
    <property type="entry name" value="LIPASE_GDXG_HIS"/>
    <property type="match status" value="1"/>
</dbReference>
<dbReference type="InterPro" id="IPR013094">
    <property type="entry name" value="AB_hydrolase_3"/>
</dbReference>
<dbReference type="RefSeq" id="WP_344669583.1">
    <property type="nucleotide sequence ID" value="NZ_BAAAQN010000049.1"/>
</dbReference>
<dbReference type="GO" id="GO:0016787">
    <property type="term" value="F:hydrolase activity"/>
    <property type="evidence" value="ECO:0007669"/>
    <property type="project" value="UniProtKB-KW"/>
</dbReference>
<dbReference type="Gene3D" id="3.40.50.1820">
    <property type="entry name" value="alpha/beta hydrolase"/>
    <property type="match status" value="1"/>
</dbReference>
<reference evidence="7" key="1">
    <citation type="journal article" date="2019" name="Int. J. Syst. Evol. Microbiol.">
        <title>The Global Catalogue of Microorganisms (GCM) 10K type strain sequencing project: providing services to taxonomists for standard genome sequencing and annotation.</title>
        <authorList>
            <consortium name="The Broad Institute Genomics Platform"/>
            <consortium name="The Broad Institute Genome Sequencing Center for Infectious Disease"/>
            <person name="Wu L."/>
            <person name="Ma J."/>
        </authorList>
    </citation>
    <scope>NUCLEOTIDE SEQUENCE [LARGE SCALE GENOMIC DNA]</scope>
    <source>
        <strain evidence="7">JCM 16014</strain>
    </source>
</reference>
<sequence>MSRQQREELAARLRSVPRGATPPGVEEQRAGLAAAVSRPIRPDVATRHTVLGGRPALELTPARATDRGHLLYLHGGGYVSGSPDTHAGLVGELAARAGLRTTSPAYRLAPEHRFPAALEDGLAAYRELLDRGTDPRDLVLAGDSAGGGLAVATLLAARQAGLPQPAAAVVFSPWLDLTLGGASFQTRRDADAIFTEADFENYVEHYLGSGDRSQPLASPLFGDLAGLPPLLVQVGTDELLLDDAIRLAARAGAAEVEVTLQIGPGLPHVYQHQYGRLDEADAALDHAARFLNDQLANARAEAAASEPAL</sequence>
<proteinExistence type="inferred from homology"/>
<keyword evidence="7" id="KW-1185">Reference proteome</keyword>
<feature type="region of interest" description="Disordered" evidence="4">
    <location>
        <begin position="1"/>
        <end position="26"/>
    </location>
</feature>
<dbReference type="PANTHER" id="PTHR48081:SF30">
    <property type="entry name" value="ACETYL-HYDROLASE LIPR-RELATED"/>
    <property type="match status" value="1"/>
</dbReference>
<feature type="compositionally biased region" description="Basic and acidic residues" evidence="4">
    <location>
        <begin position="1"/>
        <end position="11"/>
    </location>
</feature>
<name>A0ABP5GM57_9ACTN</name>
<dbReference type="PROSITE" id="PS01174">
    <property type="entry name" value="LIPASE_GDXG_SER"/>
    <property type="match status" value="1"/>
</dbReference>
<protein>
    <submittedName>
        <fullName evidence="6">Alpha/beta hydrolase</fullName>
    </submittedName>
</protein>
<keyword evidence="2 6" id="KW-0378">Hydrolase</keyword>
<dbReference type="InterPro" id="IPR002168">
    <property type="entry name" value="Lipase_GDXG_HIS_AS"/>
</dbReference>
<gene>
    <name evidence="6" type="ORF">GCM10009839_65690</name>
</gene>
<comment type="caution">
    <text evidence="6">The sequence shown here is derived from an EMBL/GenBank/DDBJ whole genome shotgun (WGS) entry which is preliminary data.</text>
</comment>
<dbReference type="InterPro" id="IPR050300">
    <property type="entry name" value="GDXG_lipolytic_enzyme"/>
</dbReference>
<evidence type="ECO:0000313" key="6">
    <source>
        <dbReference type="EMBL" id="GAA2050228.1"/>
    </source>
</evidence>